<evidence type="ECO:0000256" key="10">
    <source>
        <dbReference type="ARBA" id="ARBA00023027"/>
    </source>
</evidence>
<evidence type="ECO:0000256" key="1">
    <source>
        <dbReference type="ARBA" id="ARBA00000013"/>
    </source>
</evidence>
<keyword evidence="10 17" id="KW-0520">NAD</keyword>
<feature type="binding site" evidence="18">
    <location>
        <position position="178"/>
    </location>
    <ligand>
        <name>K(+)</name>
        <dbReference type="ChEBI" id="CHEBI:29103"/>
    </ligand>
</feature>
<sequence>MQCENSEAAAPRSSARSMCSLDAAALLSAAEMRDAEAQAIAAGTSGSVLMERAGAAVVVALEAFWPDLAPGARACILCGPGGNGGDGYVVAQLLHMRGWRVRVHALAPATTPDARAQAEKWAATGVTEGWDEAAASVQDADLVIDALFGLGLSRSLGPEVAAICEARPRRLLAIDLPSGLCSDSGRVIGDTCLDADLTVSFHMPKRGHVLAEGPARCGALDIRDIGLVDGQDEVRLTGLPAGLAKKSGHKYGYGHALVLSGGVGRGGAARMAARGVLRIGAGLVTVACPPAALQENAARLDAIMLRPLRDAEGLDVLLKDTRLNALLLGPGLGTRKREREFVARALAARRGTVLDADALTLIAEDEGLRAALHEGCLLTPHDGEFARLFPDLADRMSGAIAHGPAFSRIDAAREAAARAGCAVLLKGPDTIIAAADGRVRVNPGVYERAAPWLATAGAGDVLAGLATGLVARGWPGFEAGRDAAWLHVEAARRFGPGLIAEDLPELLPPLLRELGI</sequence>
<comment type="function">
    <text evidence="18">Catalyzes the epimerization of the S- and R-forms of NAD(P)HX, a damaged form of NAD(P)H that is a result of enzymatic or heat-dependent hydration. This is a prerequisite for the S-specific NAD(P)H-hydrate dehydratase to allow the repair of both epimers of NAD(P)HX.</text>
</comment>
<evidence type="ECO:0000259" key="20">
    <source>
        <dbReference type="PROSITE" id="PS51383"/>
    </source>
</evidence>
<feature type="binding site" evidence="17">
    <location>
        <position position="459"/>
    </location>
    <ligand>
        <name>AMP</name>
        <dbReference type="ChEBI" id="CHEBI:456215"/>
    </ligand>
</feature>
<comment type="cofactor">
    <cofactor evidence="18 19">
        <name>K(+)</name>
        <dbReference type="ChEBI" id="CHEBI:29103"/>
    </cofactor>
    <text evidence="18 19">Binds 1 potassium ion per subunit.</text>
</comment>
<dbReference type="GO" id="GO:0005524">
    <property type="term" value="F:ATP binding"/>
    <property type="evidence" value="ECO:0007669"/>
    <property type="project" value="UniProtKB-UniRule"/>
</dbReference>
<dbReference type="eggNOG" id="COG0062">
    <property type="taxonomic scope" value="Bacteria"/>
</dbReference>
<dbReference type="InterPro" id="IPR000631">
    <property type="entry name" value="CARKD"/>
</dbReference>
<comment type="catalytic activity">
    <reaction evidence="1 18 19">
        <text>(6R)-NADHX = (6S)-NADHX</text>
        <dbReference type="Rhea" id="RHEA:32215"/>
        <dbReference type="ChEBI" id="CHEBI:64074"/>
        <dbReference type="ChEBI" id="CHEBI:64075"/>
        <dbReference type="EC" id="5.1.99.6"/>
    </reaction>
</comment>
<dbReference type="Pfam" id="PF01256">
    <property type="entry name" value="Carb_kinase"/>
    <property type="match status" value="1"/>
</dbReference>
<comment type="subunit">
    <text evidence="17">Homotetramer.</text>
</comment>
<dbReference type="NCBIfam" id="TIGR00197">
    <property type="entry name" value="yjeF_nterm"/>
    <property type="match status" value="1"/>
</dbReference>
<feature type="domain" description="YjeF C-terminal" evidence="20">
    <location>
        <begin position="233"/>
        <end position="514"/>
    </location>
</feature>
<feature type="binding site" evidence="18">
    <location>
        <position position="145"/>
    </location>
    <ligand>
        <name>K(+)</name>
        <dbReference type="ChEBI" id="CHEBI:29103"/>
    </ligand>
</feature>
<comment type="function">
    <text evidence="14 19">Bifunctional enzyme that catalyzes the epimerization of the S- and R-forms of NAD(P)HX and the dehydration of the S-form of NAD(P)HX at the expense of ADP, which is converted to AMP. This allows the repair of both epimers of NAD(P)HX, a damaged form of NAD(P)H that is a result of enzymatic or heat-dependent hydration.</text>
</comment>
<feature type="binding site" evidence="17">
    <location>
        <position position="331"/>
    </location>
    <ligand>
        <name>(6S)-NADPHX</name>
        <dbReference type="ChEBI" id="CHEBI:64076"/>
    </ligand>
</feature>
<feature type="binding site" evidence="17">
    <location>
        <position position="381"/>
    </location>
    <ligand>
        <name>(6S)-NADPHX</name>
        <dbReference type="ChEBI" id="CHEBI:64076"/>
    </ligand>
</feature>
<dbReference type="EMBL" id="BATB01000008">
    <property type="protein sequence ID" value="GAD54976.1"/>
    <property type="molecule type" value="Genomic_DNA"/>
</dbReference>
<dbReference type="InterPro" id="IPR004443">
    <property type="entry name" value="YjeF_N_dom"/>
</dbReference>
<dbReference type="InterPro" id="IPR030677">
    <property type="entry name" value="Nnr"/>
</dbReference>
<feature type="binding site" evidence="18">
    <location>
        <position position="83"/>
    </location>
    <ligand>
        <name>K(+)</name>
        <dbReference type="ChEBI" id="CHEBI:29103"/>
    </ligand>
</feature>
<dbReference type="PIRSF" id="PIRSF017184">
    <property type="entry name" value="Nnr"/>
    <property type="match status" value="1"/>
</dbReference>
<evidence type="ECO:0000256" key="2">
    <source>
        <dbReference type="ARBA" id="ARBA00000909"/>
    </source>
</evidence>
<evidence type="ECO:0000256" key="16">
    <source>
        <dbReference type="ARBA" id="ARBA00049209"/>
    </source>
</evidence>
<feature type="binding site" evidence="18">
    <location>
        <position position="175"/>
    </location>
    <ligand>
        <name>(6S)-NADPHX</name>
        <dbReference type="ChEBI" id="CHEBI:64076"/>
    </ligand>
</feature>
<dbReference type="eggNOG" id="COG0063">
    <property type="taxonomic scope" value="Bacteria"/>
</dbReference>
<dbReference type="CDD" id="cd01171">
    <property type="entry name" value="YXKO-related"/>
    <property type="match status" value="1"/>
</dbReference>
<dbReference type="Gene3D" id="3.40.1190.20">
    <property type="match status" value="1"/>
</dbReference>
<accession>U2YJF5</accession>
<comment type="caution">
    <text evidence="22">The sequence shown here is derived from an EMBL/GenBank/DDBJ whole genome shotgun (WGS) entry which is preliminary data.</text>
</comment>
<evidence type="ECO:0000256" key="11">
    <source>
        <dbReference type="ARBA" id="ARBA00023235"/>
    </source>
</evidence>
<dbReference type="AlphaFoldDB" id="U2YJF5"/>
<comment type="function">
    <text evidence="17">Catalyzes the dehydration of the S-form of NAD(P)HX at the expense of ADP, which is converted to AMP. Together with NAD(P)HX epimerase, which catalyzes the epimerization of the S- and R-forms, the enzyme allows the repair of both epimers of NAD(P)HX, a damaged form of NAD(P)H that is a result of enzymatic or heat-dependent hydration.</text>
</comment>
<reference evidence="22" key="1">
    <citation type="journal article" date="2013" name="Genome Announc.">
        <title>Draft Genome Sequence of Loktanella cinnabarina LL-001T, Isolated from Deep-Sea Floor Sediment.</title>
        <authorList>
            <person name="Nishi S."/>
            <person name="Tsubouchi T."/>
            <person name="Takaki Y."/>
            <person name="Koyanagi R."/>
            <person name="Satoh N."/>
            <person name="Maruyama T."/>
            <person name="Hatada Y."/>
        </authorList>
    </citation>
    <scope>NUCLEOTIDE SEQUENCE [LARGE SCALE GENOMIC DNA]</scope>
    <source>
        <strain evidence="22">LL-001</strain>
    </source>
</reference>
<evidence type="ECO:0000313" key="22">
    <source>
        <dbReference type="EMBL" id="GAD54976.1"/>
    </source>
</evidence>
<dbReference type="NCBIfam" id="TIGR00196">
    <property type="entry name" value="yjeF_cterm"/>
    <property type="match status" value="1"/>
</dbReference>
<dbReference type="HAMAP" id="MF_01965">
    <property type="entry name" value="NADHX_dehydratase"/>
    <property type="match status" value="1"/>
</dbReference>
<evidence type="ECO:0000256" key="7">
    <source>
        <dbReference type="ARBA" id="ARBA00022840"/>
    </source>
</evidence>
<evidence type="ECO:0000256" key="12">
    <source>
        <dbReference type="ARBA" id="ARBA00023239"/>
    </source>
</evidence>
<comment type="similarity">
    <text evidence="4 19">In the C-terminal section; belongs to the NnrD/CARKD family.</text>
</comment>
<comment type="similarity">
    <text evidence="17">Belongs to the NnrD/CARKD family.</text>
</comment>
<organism evidence="22 23">
    <name type="scientific">Limimaricola cinnabarinus LL-001</name>
    <dbReference type="NCBI Taxonomy" id="1337093"/>
    <lineage>
        <taxon>Bacteria</taxon>
        <taxon>Pseudomonadati</taxon>
        <taxon>Pseudomonadota</taxon>
        <taxon>Alphaproteobacteria</taxon>
        <taxon>Rhodobacterales</taxon>
        <taxon>Paracoccaceae</taxon>
        <taxon>Limimaricola</taxon>
    </lineage>
</organism>
<feature type="binding site" evidence="18">
    <location>
        <begin position="82"/>
        <end position="86"/>
    </location>
    <ligand>
        <name>(6S)-NADPHX</name>
        <dbReference type="ChEBI" id="CHEBI:64076"/>
    </ligand>
</feature>
<dbReference type="STRING" id="1337093.MBELCI_1028"/>
<comment type="similarity">
    <text evidence="18">Belongs to the NnrE/AIBP family.</text>
</comment>
<evidence type="ECO:0000256" key="3">
    <source>
        <dbReference type="ARBA" id="ARBA00006001"/>
    </source>
</evidence>
<evidence type="ECO:0000256" key="19">
    <source>
        <dbReference type="PIRNR" id="PIRNR017184"/>
    </source>
</evidence>
<dbReference type="EC" id="4.2.1.136" evidence="19"/>
<evidence type="ECO:0000259" key="21">
    <source>
        <dbReference type="PROSITE" id="PS51385"/>
    </source>
</evidence>
<dbReference type="GO" id="GO:0110051">
    <property type="term" value="P:metabolite repair"/>
    <property type="evidence" value="ECO:0007669"/>
    <property type="project" value="TreeGrafter"/>
</dbReference>
<feature type="binding site" evidence="17">
    <location>
        <position position="268"/>
    </location>
    <ligand>
        <name>(6S)-NADPHX</name>
        <dbReference type="ChEBI" id="CHEBI:64076"/>
    </ligand>
</feature>
<evidence type="ECO:0000256" key="13">
    <source>
        <dbReference type="ARBA" id="ARBA00023268"/>
    </source>
</evidence>
<dbReference type="PROSITE" id="PS51383">
    <property type="entry name" value="YJEF_C_3"/>
    <property type="match status" value="1"/>
</dbReference>
<evidence type="ECO:0000256" key="9">
    <source>
        <dbReference type="ARBA" id="ARBA00022958"/>
    </source>
</evidence>
<comment type="catalytic activity">
    <reaction evidence="2 18 19">
        <text>(6R)-NADPHX = (6S)-NADPHX</text>
        <dbReference type="Rhea" id="RHEA:32227"/>
        <dbReference type="ChEBI" id="CHEBI:64076"/>
        <dbReference type="ChEBI" id="CHEBI:64077"/>
        <dbReference type="EC" id="5.1.99.6"/>
    </reaction>
</comment>
<dbReference type="Gene3D" id="3.40.50.10260">
    <property type="entry name" value="YjeF N-terminal domain"/>
    <property type="match status" value="1"/>
</dbReference>
<feature type="binding site" evidence="17">
    <location>
        <begin position="426"/>
        <end position="430"/>
    </location>
    <ligand>
        <name>AMP</name>
        <dbReference type="ChEBI" id="CHEBI:456215"/>
    </ligand>
</feature>
<dbReference type="HAMAP" id="MF_01966">
    <property type="entry name" value="NADHX_epimerase"/>
    <property type="match status" value="1"/>
</dbReference>
<dbReference type="PANTHER" id="PTHR12592">
    <property type="entry name" value="ATP-DEPENDENT (S)-NAD(P)H-HYDRATE DEHYDRATASE FAMILY MEMBER"/>
    <property type="match status" value="1"/>
</dbReference>
<dbReference type="SUPFAM" id="SSF64153">
    <property type="entry name" value="YjeF N-terminal domain-like"/>
    <property type="match status" value="1"/>
</dbReference>
<comment type="caution">
    <text evidence="18">Lacks conserved residue(s) required for the propagation of feature annotation.</text>
</comment>
<keyword evidence="8 17" id="KW-0521">NADP</keyword>
<dbReference type="PANTHER" id="PTHR12592:SF0">
    <property type="entry name" value="ATP-DEPENDENT (S)-NAD(P)H-HYDRATE DEHYDRATASE"/>
    <property type="match status" value="1"/>
</dbReference>
<evidence type="ECO:0000256" key="4">
    <source>
        <dbReference type="ARBA" id="ARBA00009524"/>
    </source>
</evidence>
<keyword evidence="11 18" id="KW-0413">Isomerase</keyword>
<keyword evidence="23" id="KW-1185">Reference proteome</keyword>
<dbReference type="InterPro" id="IPR036652">
    <property type="entry name" value="YjeF_N_dom_sf"/>
</dbReference>
<evidence type="ECO:0000256" key="14">
    <source>
        <dbReference type="ARBA" id="ARBA00025153"/>
    </source>
</evidence>
<comment type="cofactor">
    <cofactor evidence="17">
        <name>Mg(2+)</name>
        <dbReference type="ChEBI" id="CHEBI:18420"/>
    </cofactor>
</comment>
<dbReference type="PROSITE" id="PS51385">
    <property type="entry name" value="YJEF_N"/>
    <property type="match status" value="1"/>
</dbReference>
<evidence type="ECO:0000256" key="8">
    <source>
        <dbReference type="ARBA" id="ARBA00022857"/>
    </source>
</evidence>
<evidence type="ECO:0000256" key="15">
    <source>
        <dbReference type="ARBA" id="ARBA00048238"/>
    </source>
</evidence>
<comment type="catalytic activity">
    <reaction evidence="16 17 19">
        <text>(6S)-NADPHX + ADP = AMP + phosphate + NADPH + H(+)</text>
        <dbReference type="Rhea" id="RHEA:32235"/>
        <dbReference type="ChEBI" id="CHEBI:15378"/>
        <dbReference type="ChEBI" id="CHEBI:43474"/>
        <dbReference type="ChEBI" id="CHEBI:57783"/>
        <dbReference type="ChEBI" id="CHEBI:64076"/>
        <dbReference type="ChEBI" id="CHEBI:456215"/>
        <dbReference type="ChEBI" id="CHEBI:456216"/>
        <dbReference type="EC" id="4.2.1.136"/>
    </reaction>
</comment>
<feature type="binding site" evidence="18">
    <location>
        <begin position="149"/>
        <end position="155"/>
    </location>
    <ligand>
        <name>(6S)-NADPHX</name>
        <dbReference type="ChEBI" id="CHEBI:64076"/>
    </ligand>
</feature>
<evidence type="ECO:0000256" key="17">
    <source>
        <dbReference type="HAMAP-Rule" id="MF_01965"/>
    </source>
</evidence>
<comment type="catalytic activity">
    <reaction evidence="15 17 19">
        <text>(6S)-NADHX + ADP = AMP + phosphate + NADH + H(+)</text>
        <dbReference type="Rhea" id="RHEA:32223"/>
        <dbReference type="ChEBI" id="CHEBI:15378"/>
        <dbReference type="ChEBI" id="CHEBI:43474"/>
        <dbReference type="ChEBI" id="CHEBI:57945"/>
        <dbReference type="ChEBI" id="CHEBI:64074"/>
        <dbReference type="ChEBI" id="CHEBI:456215"/>
        <dbReference type="ChEBI" id="CHEBI:456216"/>
        <dbReference type="EC" id="4.2.1.136"/>
    </reaction>
</comment>
<evidence type="ECO:0000313" key="23">
    <source>
        <dbReference type="Proteomes" id="UP000016566"/>
    </source>
</evidence>
<dbReference type="InterPro" id="IPR029056">
    <property type="entry name" value="Ribokinase-like"/>
</dbReference>
<evidence type="ECO:0000256" key="6">
    <source>
        <dbReference type="ARBA" id="ARBA00022741"/>
    </source>
</evidence>
<keyword evidence="9 18" id="KW-0630">Potassium</keyword>
<dbReference type="GO" id="GO:0046872">
    <property type="term" value="F:metal ion binding"/>
    <property type="evidence" value="ECO:0007669"/>
    <property type="project" value="UniProtKB-UniRule"/>
</dbReference>
<keyword evidence="5 18" id="KW-0479">Metal-binding</keyword>
<dbReference type="GO" id="GO:0046496">
    <property type="term" value="P:nicotinamide nucleotide metabolic process"/>
    <property type="evidence" value="ECO:0007669"/>
    <property type="project" value="UniProtKB-UniRule"/>
</dbReference>
<feature type="binding site" evidence="17">
    <location>
        <position position="460"/>
    </location>
    <ligand>
        <name>(6S)-NADPHX</name>
        <dbReference type="ChEBI" id="CHEBI:64076"/>
    </ligand>
</feature>
<dbReference type="EC" id="5.1.99.6" evidence="19"/>
<keyword evidence="6 17" id="KW-0547">Nucleotide-binding</keyword>
<dbReference type="GO" id="GO:0052855">
    <property type="term" value="F:ADP-dependent NAD(P)H-hydrate dehydratase activity"/>
    <property type="evidence" value="ECO:0007669"/>
    <property type="project" value="UniProtKB-UniRule"/>
</dbReference>
<dbReference type="SUPFAM" id="SSF53613">
    <property type="entry name" value="Ribokinase-like"/>
    <property type="match status" value="1"/>
</dbReference>
<keyword evidence="13" id="KW-0511">Multifunctional enzyme</keyword>
<name>U2YJF5_9RHOB</name>
<dbReference type="GO" id="GO:0052856">
    <property type="term" value="F:NAD(P)HX epimerase activity"/>
    <property type="evidence" value="ECO:0007669"/>
    <property type="project" value="UniProtKB-UniRule"/>
</dbReference>
<proteinExistence type="inferred from homology"/>
<gene>
    <name evidence="18" type="primary">nnrE</name>
    <name evidence="17" type="synonym">nnrD</name>
    <name evidence="22" type="ORF">MBELCI_1028</name>
</gene>
<evidence type="ECO:0000256" key="5">
    <source>
        <dbReference type="ARBA" id="ARBA00022723"/>
    </source>
</evidence>
<comment type="similarity">
    <text evidence="3 19">In the N-terminal section; belongs to the NnrE/AIBP family.</text>
</comment>
<feature type="domain" description="YjeF N-terminal" evidence="21">
    <location>
        <begin position="32"/>
        <end position="233"/>
    </location>
</feature>
<keyword evidence="7 17" id="KW-0067">ATP-binding</keyword>
<protein>
    <recommendedName>
        <fullName evidence="19">Bifunctional NAD(P)H-hydrate repair enzyme</fullName>
    </recommendedName>
    <alternativeName>
        <fullName evidence="19">Nicotinamide nucleotide repair protein</fullName>
    </alternativeName>
    <domain>
        <recommendedName>
            <fullName evidence="19">ADP-dependent (S)-NAD(P)H-hydrate dehydratase</fullName>
            <ecNumber evidence="19">4.2.1.136</ecNumber>
        </recommendedName>
        <alternativeName>
            <fullName evidence="19">ADP-dependent NAD(P)HX dehydratase</fullName>
        </alternativeName>
    </domain>
    <domain>
        <recommendedName>
            <fullName evidence="19">NAD(P)H-hydrate epimerase</fullName>
            <ecNumber evidence="19">5.1.99.6</ecNumber>
        </recommendedName>
    </domain>
</protein>
<dbReference type="Proteomes" id="UP000016566">
    <property type="component" value="Unassembled WGS sequence"/>
</dbReference>
<evidence type="ECO:0000256" key="18">
    <source>
        <dbReference type="HAMAP-Rule" id="MF_01966"/>
    </source>
</evidence>
<dbReference type="Pfam" id="PF03853">
    <property type="entry name" value="YjeF_N"/>
    <property type="match status" value="1"/>
</dbReference>
<keyword evidence="12 17" id="KW-0456">Lyase</keyword>